<dbReference type="SMART" id="SM00382">
    <property type="entry name" value="AAA"/>
    <property type="match status" value="1"/>
</dbReference>
<evidence type="ECO:0000256" key="2">
    <source>
        <dbReference type="ARBA" id="ARBA00022448"/>
    </source>
</evidence>
<dbReference type="InterPro" id="IPR003593">
    <property type="entry name" value="AAA+_ATPase"/>
</dbReference>
<keyword evidence="4 6" id="KW-0067">ATP-binding</keyword>
<keyword evidence="2" id="KW-0813">Transport</keyword>
<dbReference type="PANTHER" id="PTHR42788">
    <property type="entry name" value="TAURINE IMPORT ATP-BINDING PROTEIN-RELATED"/>
    <property type="match status" value="1"/>
</dbReference>
<dbReference type="PANTHER" id="PTHR42788:SF19">
    <property type="entry name" value="ALIPHATIC SULFONATES IMPORT ATP-BINDING PROTEIN SSUB 2"/>
    <property type="match status" value="1"/>
</dbReference>
<dbReference type="RefSeq" id="WP_141495861.1">
    <property type="nucleotide sequence ID" value="NZ_VICF01000002.1"/>
</dbReference>
<evidence type="ECO:0000313" key="6">
    <source>
        <dbReference type="EMBL" id="TQC75766.1"/>
    </source>
</evidence>
<dbReference type="EMBL" id="VICF01000002">
    <property type="protein sequence ID" value="TQC75766.1"/>
    <property type="molecule type" value="Genomic_DNA"/>
</dbReference>
<dbReference type="SUPFAM" id="SSF52540">
    <property type="entry name" value="P-loop containing nucleoside triphosphate hydrolases"/>
    <property type="match status" value="1"/>
</dbReference>
<evidence type="ECO:0000256" key="1">
    <source>
        <dbReference type="ARBA" id="ARBA00006526"/>
    </source>
</evidence>
<evidence type="ECO:0000256" key="4">
    <source>
        <dbReference type="ARBA" id="ARBA00022840"/>
    </source>
</evidence>
<dbReference type="GO" id="GO:0005524">
    <property type="term" value="F:ATP binding"/>
    <property type="evidence" value="ECO:0007669"/>
    <property type="project" value="UniProtKB-KW"/>
</dbReference>
<protein>
    <submittedName>
        <fullName evidence="6">ABC transporter ATP-binding protein</fullName>
    </submittedName>
</protein>
<feature type="domain" description="ABC transporter" evidence="5">
    <location>
        <begin position="5"/>
        <end position="221"/>
    </location>
</feature>
<dbReference type="InterPro" id="IPR050166">
    <property type="entry name" value="ABC_transporter_ATP-bind"/>
</dbReference>
<dbReference type="InterPro" id="IPR027417">
    <property type="entry name" value="P-loop_NTPase"/>
</dbReference>
<sequence length="238" mass="26201">MTQDIRFDQVSFAWGEKQLCDRLNLQLRGGKTTVLLGCSGIGKSTLLRLVAGLVQPQQGSLSGIAQHVAWMGQQDLLYPWLTVLENVMLTARLSGAKPDRVRAHHLLAQVGLEDEAQAAPSQLSGGMRQRVALARTLYAQRELVLMDEPFATLDVMTKHQLQTLTATLLRGKTVLLVTHDPLEACRMADDILLLHGQPLQVMHWPVPAGTVPRALNDAGLLQAQAELFSRLNSYEKAE</sequence>
<reference evidence="6 7" key="1">
    <citation type="submission" date="2019-06" db="EMBL/GenBank/DDBJ databases">
        <title>Pantoea dispersa Assembly.</title>
        <authorList>
            <person name="Wang J."/>
        </authorList>
    </citation>
    <scope>NUCLEOTIDE SEQUENCE [LARGE SCALE GENOMIC DNA]</scope>
    <source>
        <strain evidence="7">bio</strain>
    </source>
</reference>
<keyword evidence="3" id="KW-0547">Nucleotide-binding</keyword>
<evidence type="ECO:0000313" key="7">
    <source>
        <dbReference type="Proteomes" id="UP000319715"/>
    </source>
</evidence>
<evidence type="ECO:0000259" key="5">
    <source>
        <dbReference type="PROSITE" id="PS50893"/>
    </source>
</evidence>
<keyword evidence="7" id="KW-1185">Reference proteome</keyword>
<dbReference type="InterPro" id="IPR003439">
    <property type="entry name" value="ABC_transporter-like_ATP-bd"/>
</dbReference>
<name>A0ABY2ZZL7_9GAMM</name>
<dbReference type="Pfam" id="PF00005">
    <property type="entry name" value="ABC_tran"/>
    <property type="match status" value="1"/>
</dbReference>
<proteinExistence type="inferred from homology"/>
<gene>
    <name evidence="6" type="ORF">FK492_07600</name>
</gene>
<evidence type="ECO:0000256" key="3">
    <source>
        <dbReference type="ARBA" id="ARBA00022741"/>
    </source>
</evidence>
<accession>A0ABY2ZZL7</accession>
<dbReference type="Gene3D" id="3.40.50.300">
    <property type="entry name" value="P-loop containing nucleotide triphosphate hydrolases"/>
    <property type="match status" value="1"/>
</dbReference>
<dbReference type="Proteomes" id="UP000319715">
    <property type="component" value="Unassembled WGS sequence"/>
</dbReference>
<organism evidence="6 7">
    <name type="scientific">Pantoea dispersa</name>
    <dbReference type="NCBI Taxonomy" id="59814"/>
    <lineage>
        <taxon>Bacteria</taxon>
        <taxon>Pseudomonadati</taxon>
        <taxon>Pseudomonadota</taxon>
        <taxon>Gammaproteobacteria</taxon>
        <taxon>Enterobacterales</taxon>
        <taxon>Erwiniaceae</taxon>
        <taxon>Pantoea</taxon>
    </lineage>
</organism>
<dbReference type="PROSITE" id="PS00211">
    <property type="entry name" value="ABC_TRANSPORTER_1"/>
    <property type="match status" value="1"/>
</dbReference>
<dbReference type="InterPro" id="IPR017871">
    <property type="entry name" value="ABC_transporter-like_CS"/>
</dbReference>
<dbReference type="PROSITE" id="PS50893">
    <property type="entry name" value="ABC_TRANSPORTER_2"/>
    <property type="match status" value="1"/>
</dbReference>
<comment type="caution">
    <text evidence="6">The sequence shown here is derived from an EMBL/GenBank/DDBJ whole genome shotgun (WGS) entry which is preliminary data.</text>
</comment>
<comment type="similarity">
    <text evidence="1">Belongs to the ABC transporter superfamily. Drug exporter-2 (TC 3.A.1.117) family.</text>
</comment>